<reference evidence="3 4" key="1">
    <citation type="submission" date="2019-03" db="EMBL/GenBank/DDBJ databases">
        <title>Deep-cultivation of Planctomycetes and their phenomic and genomic characterization uncovers novel biology.</title>
        <authorList>
            <person name="Wiegand S."/>
            <person name="Jogler M."/>
            <person name="Boedeker C."/>
            <person name="Pinto D."/>
            <person name="Vollmers J."/>
            <person name="Rivas-Marin E."/>
            <person name="Kohn T."/>
            <person name="Peeters S.H."/>
            <person name="Heuer A."/>
            <person name="Rast P."/>
            <person name="Oberbeckmann S."/>
            <person name="Bunk B."/>
            <person name="Jeske O."/>
            <person name="Meyerdierks A."/>
            <person name="Storesund J.E."/>
            <person name="Kallscheuer N."/>
            <person name="Luecker S."/>
            <person name="Lage O.M."/>
            <person name="Pohl T."/>
            <person name="Merkel B.J."/>
            <person name="Hornburger P."/>
            <person name="Mueller R.-W."/>
            <person name="Bruemmer F."/>
            <person name="Labrenz M."/>
            <person name="Spormann A.M."/>
            <person name="Op den Camp H."/>
            <person name="Overmann J."/>
            <person name="Amann R."/>
            <person name="Jetten M.S.M."/>
            <person name="Mascher T."/>
            <person name="Medema M.H."/>
            <person name="Devos D.P."/>
            <person name="Kaster A.-K."/>
            <person name="Ovreas L."/>
            <person name="Rohde M."/>
            <person name="Galperin M.Y."/>
            <person name="Jogler C."/>
        </authorList>
    </citation>
    <scope>NUCLEOTIDE SEQUENCE [LARGE SCALE GENOMIC DNA]</scope>
    <source>
        <strain evidence="3 4">V202</strain>
    </source>
</reference>
<sequence>MSDTKLSRQQLYEQIWSTPASRLATEFGLSDVGLAKLCKRHDIPRPPRGYWAKKEVGKAPAQTPLPPGDDNDDQVIVAFVEPEQYEKSGLSEEIQKSETEEEKPEKEIEVAKSLRGAHKLITATKEEFIGAQSDDAGILLPDQDPSLNISVTRNSLHRAFLVMDALIKALEVRDLIISEGPSVSIFGESVAFGIKERIKVTKELPEEHDLTGAYQFAYNNYVTHEIATGELTVYIDEPNSYRISGYRKQWRDAKKQRIEDCLNKVVSGLVKFAARKREVRLEDEEREREYKRAAEQRALEKQQRAELRQQQAEEQERVNSLVQEARSWKTSREIRQYLDFIRGSNKSSSGAITLSPELEQWLSWAEDQADRLDPLKESPSSILDLDIPEEPRSWF</sequence>
<evidence type="ECO:0000256" key="2">
    <source>
        <dbReference type="SAM" id="MobiDB-lite"/>
    </source>
</evidence>
<dbReference type="EMBL" id="CP037422">
    <property type="protein sequence ID" value="QDU09614.1"/>
    <property type="molecule type" value="Genomic_DNA"/>
</dbReference>
<keyword evidence="1" id="KW-0175">Coiled coil</keyword>
<keyword evidence="4" id="KW-1185">Reference proteome</keyword>
<proteinExistence type="predicted"/>
<name>A0A517WWJ7_9PLAN</name>
<organism evidence="3 4">
    <name type="scientific">Gimesia aquarii</name>
    <dbReference type="NCBI Taxonomy" id="2527964"/>
    <lineage>
        <taxon>Bacteria</taxon>
        <taxon>Pseudomonadati</taxon>
        <taxon>Planctomycetota</taxon>
        <taxon>Planctomycetia</taxon>
        <taxon>Planctomycetales</taxon>
        <taxon>Planctomycetaceae</taxon>
        <taxon>Gimesia</taxon>
    </lineage>
</organism>
<feature type="region of interest" description="Disordered" evidence="2">
    <location>
        <begin position="373"/>
        <end position="395"/>
    </location>
</feature>
<evidence type="ECO:0000313" key="3">
    <source>
        <dbReference type="EMBL" id="QDU09614.1"/>
    </source>
</evidence>
<feature type="coiled-coil region" evidence="1">
    <location>
        <begin position="290"/>
        <end position="324"/>
    </location>
</feature>
<dbReference type="OrthoDB" id="9777694at2"/>
<dbReference type="AlphaFoldDB" id="A0A517WWJ7"/>
<evidence type="ECO:0000256" key="1">
    <source>
        <dbReference type="SAM" id="Coils"/>
    </source>
</evidence>
<evidence type="ECO:0000313" key="4">
    <source>
        <dbReference type="Proteomes" id="UP000318384"/>
    </source>
</evidence>
<dbReference type="RefSeq" id="WP_145176105.1">
    <property type="nucleotide sequence ID" value="NZ_CP037422.1"/>
</dbReference>
<feature type="region of interest" description="Disordered" evidence="2">
    <location>
        <begin position="86"/>
        <end position="107"/>
    </location>
</feature>
<accession>A0A517WWJ7</accession>
<protein>
    <submittedName>
        <fullName evidence="3">Uncharacterized protein</fullName>
    </submittedName>
</protein>
<dbReference type="Proteomes" id="UP000318384">
    <property type="component" value="Chromosome"/>
</dbReference>
<gene>
    <name evidence="3" type="ORF">V202x_29900</name>
</gene>